<protein>
    <recommendedName>
        <fullName evidence="10">Transcription factor domain-containing protein</fullName>
    </recommendedName>
</protein>
<dbReference type="GO" id="GO:0046872">
    <property type="term" value="F:metal ion binding"/>
    <property type="evidence" value="ECO:0007669"/>
    <property type="project" value="UniProtKB-KW"/>
</dbReference>
<evidence type="ECO:0000256" key="2">
    <source>
        <dbReference type="ARBA" id="ARBA00022833"/>
    </source>
</evidence>
<dbReference type="OrthoDB" id="2154091at2759"/>
<dbReference type="PANTHER" id="PTHR31313:SF81">
    <property type="entry name" value="TY1 ENHANCER ACTIVATOR"/>
    <property type="match status" value="1"/>
</dbReference>
<keyword evidence="3" id="KW-0805">Transcription regulation</keyword>
<dbReference type="EMBL" id="KV426434">
    <property type="protein sequence ID" value="KZV80935.1"/>
    <property type="molecule type" value="Genomic_DNA"/>
</dbReference>
<dbReference type="STRING" id="1314781.A0A165BN20"/>
<feature type="region of interest" description="Disordered" evidence="7">
    <location>
        <begin position="589"/>
        <end position="657"/>
    </location>
</feature>
<proteinExistence type="predicted"/>
<feature type="compositionally biased region" description="Pro residues" evidence="7">
    <location>
        <begin position="536"/>
        <end position="545"/>
    </location>
</feature>
<evidence type="ECO:0000256" key="6">
    <source>
        <dbReference type="ARBA" id="ARBA00023242"/>
    </source>
</evidence>
<evidence type="ECO:0000256" key="5">
    <source>
        <dbReference type="ARBA" id="ARBA00023163"/>
    </source>
</evidence>
<dbReference type="GO" id="GO:0003677">
    <property type="term" value="F:DNA binding"/>
    <property type="evidence" value="ECO:0007669"/>
    <property type="project" value="UniProtKB-KW"/>
</dbReference>
<keyword evidence="1" id="KW-0479">Metal-binding</keyword>
<keyword evidence="9" id="KW-1185">Reference proteome</keyword>
<feature type="region of interest" description="Disordered" evidence="7">
    <location>
        <begin position="521"/>
        <end position="556"/>
    </location>
</feature>
<dbReference type="CDD" id="cd12148">
    <property type="entry name" value="fungal_TF_MHR"/>
    <property type="match status" value="1"/>
</dbReference>
<evidence type="ECO:0000313" key="8">
    <source>
        <dbReference type="EMBL" id="KZV80935.1"/>
    </source>
</evidence>
<dbReference type="AlphaFoldDB" id="A0A165BN20"/>
<dbReference type="InterPro" id="IPR051615">
    <property type="entry name" value="Transcr_Regulatory_Elem"/>
</dbReference>
<feature type="compositionally biased region" description="Polar residues" evidence="7">
    <location>
        <begin position="593"/>
        <end position="602"/>
    </location>
</feature>
<keyword evidence="2" id="KW-0862">Zinc</keyword>
<feature type="region of interest" description="Disordered" evidence="7">
    <location>
        <begin position="1"/>
        <end position="37"/>
    </location>
</feature>
<name>A0A165BN20_EXIGL</name>
<dbReference type="Proteomes" id="UP000077266">
    <property type="component" value="Unassembled WGS sequence"/>
</dbReference>
<keyword evidence="6" id="KW-0539">Nucleus</keyword>
<evidence type="ECO:0008006" key="10">
    <source>
        <dbReference type="Google" id="ProtNLM"/>
    </source>
</evidence>
<dbReference type="InParanoid" id="A0A165BN20"/>
<gene>
    <name evidence="8" type="ORF">EXIGLDRAFT_398032</name>
</gene>
<sequence>MNAFRFPNASHAGPTPHNSLSGAGLGDEDEHNPECPCEWNRHLPQDVQMQLPREEHDAVLVEYFAYSVGWGVRVVRGRFMRDMRACLGGGEEGATAFYSPALHCAILADAGAFTPLVQGASVLGQPQIRASLASHARALAELELASSGRALVAAVMALAVLARYHLAQPRGARVAYGLFGMAARVASASGYGLDCGELVRRGEVSEEERWERDWCWASLGVQDVDISLHVGQDLSLSLSSSTARPSPPALLTSLPEADGIHFEIFLASLPLLSLARRLALPAPLTLPEVASLQTELAKWHADLPDALQLHRTSSSSAPPGIYMLHMCHWWITILLHRGFYGGGSGSGSEDSVKFIDDASRKILRALTTYDRLYTYRRAPLSAAQMAFVAGAAALMRADAAHAGALKKRREGLEAVGTAVNALRGMSLAWPCAAAYADALESRMPLVGRQERSPMPVMRHLSSGSISDHLPMSSQTLHTPNHSIGSVPVPAVVVNHNDGAADLAAQLQSLLNPFGGPAAMQIDFTPPSMQWGSQSPSPGPMDPFAPQPQSLGLGLYGQQDFSGGMSLDTASFAQDAYGGSPDAAAAAGVYASPTQVSPHSPQNVADPFAAGPYQQQHQHQHSGSMGQDQHQLYAHHQQSGSVGSQDQLYAGWGQQQQQ</sequence>
<keyword evidence="5" id="KW-0804">Transcription</keyword>
<feature type="compositionally biased region" description="Low complexity" evidence="7">
    <location>
        <begin position="613"/>
        <end position="630"/>
    </location>
</feature>
<keyword evidence="4" id="KW-0238">DNA-binding</keyword>
<organism evidence="8 9">
    <name type="scientific">Exidia glandulosa HHB12029</name>
    <dbReference type="NCBI Taxonomy" id="1314781"/>
    <lineage>
        <taxon>Eukaryota</taxon>
        <taxon>Fungi</taxon>
        <taxon>Dikarya</taxon>
        <taxon>Basidiomycota</taxon>
        <taxon>Agaricomycotina</taxon>
        <taxon>Agaricomycetes</taxon>
        <taxon>Auriculariales</taxon>
        <taxon>Exidiaceae</taxon>
        <taxon>Exidia</taxon>
    </lineage>
</organism>
<evidence type="ECO:0000256" key="4">
    <source>
        <dbReference type="ARBA" id="ARBA00023125"/>
    </source>
</evidence>
<reference evidence="8 9" key="1">
    <citation type="journal article" date="2016" name="Mol. Biol. Evol.">
        <title>Comparative Genomics of Early-Diverging Mushroom-Forming Fungi Provides Insights into the Origins of Lignocellulose Decay Capabilities.</title>
        <authorList>
            <person name="Nagy L.G."/>
            <person name="Riley R."/>
            <person name="Tritt A."/>
            <person name="Adam C."/>
            <person name="Daum C."/>
            <person name="Floudas D."/>
            <person name="Sun H."/>
            <person name="Yadav J.S."/>
            <person name="Pangilinan J."/>
            <person name="Larsson K.H."/>
            <person name="Matsuura K."/>
            <person name="Barry K."/>
            <person name="Labutti K."/>
            <person name="Kuo R."/>
            <person name="Ohm R.A."/>
            <person name="Bhattacharya S.S."/>
            <person name="Shirouzu T."/>
            <person name="Yoshinaga Y."/>
            <person name="Martin F.M."/>
            <person name="Grigoriev I.V."/>
            <person name="Hibbett D.S."/>
        </authorList>
    </citation>
    <scope>NUCLEOTIDE SEQUENCE [LARGE SCALE GENOMIC DNA]</scope>
    <source>
        <strain evidence="8 9">HHB12029</strain>
    </source>
</reference>
<evidence type="ECO:0000256" key="3">
    <source>
        <dbReference type="ARBA" id="ARBA00023015"/>
    </source>
</evidence>
<evidence type="ECO:0000313" key="9">
    <source>
        <dbReference type="Proteomes" id="UP000077266"/>
    </source>
</evidence>
<evidence type="ECO:0000256" key="1">
    <source>
        <dbReference type="ARBA" id="ARBA00022723"/>
    </source>
</evidence>
<feature type="compositionally biased region" description="Polar residues" evidence="7">
    <location>
        <begin position="526"/>
        <end position="535"/>
    </location>
</feature>
<evidence type="ECO:0000256" key="7">
    <source>
        <dbReference type="SAM" id="MobiDB-lite"/>
    </source>
</evidence>
<dbReference type="PANTHER" id="PTHR31313">
    <property type="entry name" value="TY1 ENHANCER ACTIVATOR"/>
    <property type="match status" value="1"/>
</dbReference>
<feature type="compositionally biased region" description="Polar residues" evidence="7">
    <location>
        <begin position="635"/>
        <end position="646"/>
    </location>
</feature>
<accession>A0A165BN20</accession>